<keyword evidence="3 8" id="KW-0067">ATP-binding</keyword>
<dbReference type="InterPro" id="IPR003960">
    <property type="entry name" value="ATPase_AAA_CS"/>
</dbReference>
<dbReference type="PANTHER" id="PTHR23074">
    <property type="entry name" value="AAA DOMAIN-CONTAINING"/>
    <property type="match status" value="1"/>
</dbReference>
<evidence type="ECO:0000256" key="1">
    <source>
        <dbReference type="ARBA" id="ARBA00022701"/>
    </source>
</evidence>
<evidence type="ECO:0000256" key="2">
    <source>
        <dbReference type="ARBA" id="ARBA00022741"/>
    </source>
</evidence>
<name>A0A835YKR4_9STRA</name>
<dbReference type="EMBL" id="JAFCMP010000526">
    <property type="protein sequence ID" value="KAG5177286.1"/>
    <property type="molecule type" value="Genomic_DNA"/>
</dbReference>
<dbReference type="PROSITE" id="PS00674">
    <property type="entry name" value="AAA"/>
    <property type="match status" value="1"/>
</dbReference>
<dbReference type="SUPFAM" id="SSF116846">
    <property type="entry name" value="MIT domain"/>
    <property type="match status" value="1"/>
</dbReference>
<gene>
    <name evidence="12" type="ORF">JKP88DRAFT_332912</name>
</gene>
<accession>A0A835YKR4</accession>
<sequence length="411" mass="44522">MSSDRLRALAALERAVAAEKEGRYDYAVPMYTQGIELLMQVVKTQTRNDDRRRLTSEIEEFMKRAERVKQLQEQRQAVGAATSSRSRSSSTSATSLLSSVASHLMPTASSLGGSRQQHLSRQAIIMEELLDRSPGVVWDDIAGLAEAKQTLQEAVILPNLRPDLFTGLRAPPRGVLLYGPPGTGKTMLAKAVATESNFTFFSISASSLTSKYVGEGEKLVRALFRAARARRPSVVFVDEIDSLLSARGAGEHEASRRLKTEFMVQLDGACTGGEGDEGGLLVMGATNLPWELDEAVLRRLARRVYVPLPDGAARAALVARLLRGQSARLSKADVAAVVAASEGYSCSDLAAVTKEAAMQPLRDLGSNIRTARANQVRPITLADFERALGVITPSVAPQSLARFQRWEAGER</sequence>
<comment type="catalytic activity">
    <reaction evidence="6">
        <text>n ATP + n H2O + a microtubule = n ADP + n phosphate + (n+1) alpha/beta tubulin heterodimers.</text>
        <dbReference type="EC" id="5.6.1.1"/>
    </reaction>
</comment>
<protein>
    <recommendedName>
        <fullName evidence="7">microtubule-severing ATPase</fullName>
        <ecNumber evidence="7">5.6.1.1</ecNumber>
    </recommendedName>
</protein>
<dbReference type="GO" id="GO:0005874">
    <property type="term" value="C:microtubule"/>
    <property type="evidence" value="ECO:0007669"/>
    <property type="project" value="UniProtKB-KW"/>
</dbReference>
<keyword evidence="5" id="KW-0413">Isomerase</keyword>
<comment type="caution">
    <text evidence="12">The sequence shown here is derived from an EMBL/GenBank/DDBJ whole genome shotgun (WGS) entry which is preliminary data.</text>
</comment>
<keyword evidence="4" id="KW-0472">Membrane</keyword>
<dbReference type="Proteomes" id="UP000664859">
    <property type="component" value="Unassembled WGS sequence"/>
</dbReference>
<dbReference type="Gene3D" id="1.10.8.60">
    <property type="match status" value="1"/>
</dbReference>
<evidence type="ECO:0000256" key="5">
    <source>
        <dbReference type="ARBA" id="ARBA00023235"/>
    </source>
</evidence>
<dbReference type="EC" id="5.6.1.1" evidence="7"/>
<dbReference type="AlphaFoldDB" id="A0A835YKR4"/>
<reference evidence="12" key="1">
    <citation type="submission" date="2021-02" db="EMBL/GenBank/DDBJ databases">
        <title>First Annotated Genome of the Yellow-green Alga Tribonema minus.</title>
        <authorList>
            <person name="Mahan K.M."/>
        </authorList>
    </citation>
    <scope>NUCLEOTIDE SEQUENCE</scope>
    <source>
        <strain evidence="12">UTEX B ZZ1240</strain>
    </source>
</reference>
<dbReference type="InterPro" id="IPR041569">
    <property type="entry name" value="AAA_lid_3"/>
</dbReference>
<dbReference type="Pfam" id="PF17862">
    <property type="entry name" value="AAA_lid_3"/>
    <property type="match status" value="1"/>
</dbReference>
<dbReference type="InterPro" id="IPR007330">
    <property type="entry name" value="MIT_dom"/>
</dbReference>
<dbReference type="Gene3D" id="3.40.50.300">
    <property type="entry name" value="P-loop containing nucleotide triphosphate hydrolases"/>
    <property type="match status" value="1"/>
</dbReference>
<dbReference type="FunFam" id="1.10.8.60:FF:000022">
    <property type="entry name" value="Fidgetin like 1"/>
    <property type="match status" value="1"/>
</dbReference>
<dbReference type="SUPFAM" id="SSF52540">
    <property type="entry name" value="P-loop containing nucleoside triphosphate hydrolases"/>
    <property type="match status" value="1"/>
</dbReference>
<evidence type="ECO:0000259" key="11">
    <source>
        <dbReference type="SMART" id="SM00745"/>
    </source>
</evidence>
<dbReference type="InterPro" id="IPR003959">
    <property type="entry name" value="ATPase_AAA_core"/>
</dbReference>
<dbReference type="InterPro" id="IPR036181">
    <property type="entry name" value="MIT_dom_sf"/>
</dbReference>
<dbReference type="GO" id="GO:0016887">
    <property type="term" value="F:ATP hydrolysis activity"/>
    <property type="evidence" value="ECO:0007669"/>
    <property type="project" value="InterPro"/>
</dbReference>
<organism evidence="12 13">
    <name type="scientific">Tribonema minus</name>
    <dbReference type="NCBI Taxonomy" id="303371"/>
    <lineage>
        <taxon>Eukaryota</taxon>
        <taxon>Sar</taxon>
        <taxon>Stramenopiles</taxon>
        <taxon>Ochrophyta</taxon>
        <taxon>PX clade</taxon>
        <taxon>Xanthophyceae</taxon>
        <taxon>Tribonematales</taxon>
        <taxon>Tribonemataceae</taxon>
        <taxon>Tribonema</taxon>
    </lineage>
</organism>
<dbReference type="InterPro" id="IPR050304">
    <property type="entry name" value="MT-severing_AAA_ATPase"/>
</dbReference>
<dbReference type="GO" id="GO:0005524">
    <property type="term" value="F:ATP binding"/>
    <property type="evidence" value="ECO:0007669"/>
    <property type="project" value="UniProtKB-KW"/>
</dbReference>
<evidence type="ECO:0000256" key="8">
    <source>
        <dbReference type="RuleBase" id="RU003651"/>
    </source>
</evidence>
<evidence type="ECO:0000256" key="4">
    <source>
        <dbReference type="ARBA" id="ARBA00023136"/>
    </source>
</evidence>
<keyword evidence="12" id="KW-0378">Hydrolase</keyword>
<evidence type="ECO:0000256" key="9">
    <source>
        <dbReference type="SAM" id="MobiDB-lite"/>
    </source>
</evidence>
<feature type="region of interest" description="Disordered" evidence="9">
    <location>
        <begin position="72"/>
        <end position="93"/>
    </location>
</feature>
<evidence type="ECO:0000256" key="3">
    <source>
        <dbReference type="ARBA" id="ARBA00022840"/>
    </source>
</evidence>
<evidence type="ECO:0000259" key="10">
    <source>
        <dbReference type="SMART" id="SM00382"/>
    </source>
</evidence>
<dbReference type="Pfam" id="PF04212">
    <property type="entry name" value="MIT"/>
    <property type="match status" value="1"/>
</dbReference>
<dbReference type="FunFam" id="3.40.50.300:FF:000093">
    <property type="entry name" value="Fidgetin-like 1"/>
    <property type="match status" value="1"/>
</dbReference>
<comment type="similarity">
    <text evidence="8">Belongs to the AAA ATPase family.</text>
</comment>
<evidence type="ECO:0000256" key="6">
    <source>
        <dbReference type="ARBA" id="ARBA00036378"/>
    </source>
</evidence>
<dbReference type="InterPro" id="IPR027417">
    <property type="entry name" value="P-loop_NTPase"/>
</dbReference>
<feature type="compositionally biased region" description="Low complexity" evidence="9">
    <location>
        <begin position="77"/>
        <end position="93"/>
    </location>
</feature>
<dbReference type="CDD" id="cd19509">
    <property type="entry name" value="RecA-like_VPS4-like"/>
    <property type="match status" value="1"/>
</dbReference>
<keyword evidence="13" id="KW-1185">Reference proteome</keyword>
<dbReference type="Gene3D" id="1.20.58.80">
    <property type="entry name" value="Phosphotransferase system, lactose/cellobiose-type IIA subunit"/>
    <property type="match status" value="1"/>
</dbReference>
<evidence type="ECO:0000313" key="12">
    <source>
        <dbReference type="EMBL" id="KAG5177286.1"/>
    </source>
</evidence>
<proteinExistence type="inferred from homology"/>
<dbReference type="PANTHER" id="PTHR23074:SF86">
    <property type="entry name" value="SPASTIN"/>
    <property type="match status" value="1"/>
</dbReference>
<evidence type="ECO:0000313" key="13">
    <source>
        <dbReference type="Proteomes" id="UP000664859"/>
    </source>
</evidence>
<dbReference type="GO" id="GO:0008568">
    <property type="term" value="F:microtubule severing ATPase activity"/>
    <property type="evidence" value="ECO:0007669"/>
    <property type="project" value="UniProtKB-EC"/>
</dbReference>
<feature type="domain" description="AAA+ ATPase" evidence="10">
    <location>
        <begin position="171"/>
        <end position="310"/>
    </location>
</feature>
<dbReference type="SMART" id="SM00382">
    <property type="entry name" value="AAA"/>
    <property type="match status" value="1"/>
</dbReference>
<evidence type="ECO:0000256" key="7">
    <source>
        <dbReference type="ARBA" id="ARBA00038871"/>
    </source>
</evidence>
<dbReference type="InterPro" id="IPR003593">
    <property type="entry name" value="AAA+_ATPase"/>
</dbReference>
<feature type="domain" description="MIT" evidence="11">
    <location>
        <begin position="1"/>
        <end position="78"/>
    </location>
</feature>
<dbReference type="Pfam" id="PF00004">
    <property type="entry name" value="AAA"/>
    <property type="match status" value="1"/>
</dbReference>
<keyword evidence="1" id="KW-0493">Microtubule</keyword>
<dbReference type="SMART" id="SM00745">
    <property type="entry name" value="MIT"/>
    <property type="match status" value="1"/>
</dbReference>
<dbReference type="OrthoDB" id="29072at2759"/>
<keyword evidence="2 8" id="KW-0547">Nucleotide-binding</keyword>